<evidence type="ECO:0000256" key="2">
    <source>
        <dbReference type="ARBA" id="ARBA00022730"/>
    </source>
</evidence>
<dbReference type="EMBL" id="CP049887">
    <property type="protein sequence ID" value="QIL49189.1"/>
    <property type="molecule type" value="Genomic_DNA"/>
</dbReference>
<dbReference type="RefSeq" id="WP_166035315.1">
    <property type="nucleotide sequence ID" value="NZ_CP049887.1"/>
</dbReference>
<comment type="subunit">
    <text evidence="5">Associates with stalled 50S ribosomal subunits. Binds to RqcP.</text>
</comment>
<feature type="coiled-coil region" evidence="5">
    <location>
        <begin position="286"/>
        <end position="320"/>
    </location>
</feature>
<dbReference type="FunFam" id="2.30.310.10:FF:000004">
    <property type="entry name" value="Fibronectin-binding protein A"/>
    <property type="match status" value="1"/>
</dbReference>
<dbReference type="GO" id="GO:0043023">
    <property type="term" value="F:ribosomal large subunit binding"/>
    <property type="evidence" value="ECO:0007669"/>
    <property type="project" value="UniProtKB-UniRule"/>
</dbReference>
<dbReference type="HAMAP" id="MF_00844_B">
    <property type="entry name" value="RqcH_B"/>
    <property type="match status" value="1"/>
</dbReference>
<dbReference type="AlphaFoldDB" id="A0A6G8AW41"/>
<dbReference type="PANTHER" id="PTHR15239:SF6">
    <property type="entry name" value="RIBOSOME QUALITY CONTROL COMPLEX SUBUNIT NEMF"/>
    <property type="match status" value="1"/>
</dbReference>
<keyword evidence="2 5" id="KW-0699">rRNA-binding</keyword>
<dbReference type="InterPro" id="IPR051608">
    <property type="entry name" value="RQC_Subunit_NEMF"/>
</dbReference>
<sequence>MSFDGIFTHLMARELVDQLVGGRISKIHQPYDNELMLVIRNKGKNQTLLLSAHPTYSRVQLTEINYKNPPTPPNFCMVMRKYLEGSLLESISQIENDRVLQFSFSSRNEIGDLENIVLTIELMGRHSNIILFNQSSKKIIDAIKHVGSSVNSYRTILPGADYIYPPEQDKINPFQIESKQLFELMNTADEINTPFIQENFQGFGKDTAAELVCRINLDIKNKFNIWQAFFEELINETKPCLYQIDGKEFFTPIPFSEKENDYTIYTSLSQLLDGFYEGKAERDRVKQQAGELIRKVKNDLAKIKKKIKKLEQSLVDADNAEIFRVKGELLTTFLHEVPRGAKKVSLLNYYEENAPIEIVLNEALSPNQNAQKYFQRYQKLKNSVKIVKEQLEKANFELLYLESVTDQLELASPKDIELIKEELIAEKYIKDRQKKKRNKVKKSEPEKFVSSTGLSIFVGKNNLQNDQLTLKSARKTDTWLHAKDIPGSHVIINSPEVDEETLFEAANLAAYYSKYRLSAQVPVDYVLVKHVKKPNGAKPGYVIYENQKTLFITPNKEVIDNALQNGGQL</sequence>
<comment type="similarity">
    <text evidence="5">Belongs to the NEMF family.</text>
</comment>
<dbReference type="Proteomes" id="UP000501747">
    <property type="component" value="Chromosome"/>
</dbReference>
<dbReference type="GO" id="GO:0072344">
    <property type="term" value="P:rescue of stalled ribosome"/>
    <property type="evidence" value="ECO:0007669"/>
    <property type="project" value="UniProtKB-UniRule"/>
</dbReference>
<protein>
    <recommendedName>
        <fullName evidence="5">Rqc2 homolog RqcH</fullName>
        <shortName evidence="5">RqcH</shortName>
    </recommendedName>
</protein>
<organism evidence="7 8">
    <name type="scientific">Vagococcus hydrophili</name>
    <dbReference type="NCBI Taxonomy" id="2714947"/>
    <lineage>
        <taxon>Bacteria</taxon>
        <taxon>Bacillati</taxon>
        <taxon>Bacillota</taxon>
        <taxon>Bacilli</taxon>
        <taxon>Lactobacillales</taxon>
        <taxon>Enterococcaceae</taxon>
        <taxon>Vagococcus</taxon>
    </lineage>
</organism>
<feature type="coiled-coil region" evidence="5">
    <location>
        <begin position="370"/>
        <end position="397"/>
    </location>
</feature>
<dbReference type="Pfam" id="PF05670">
    <property type="entry name" value="NFACT-R_1"/>
    <property type="match status" value="1"/>
</dbReference>
<keyword evidence="4 5" id="KW-0648">Protein biosynthesis</keyword>
<dbReference type="Gene3D" id="3.40.970.40">
    <property type="entry name" value="fibrinogen binding protein from staphylococcus aureus domain like"/>
    <property type="match status" value="1"/>
</dbReference>
<dbReference type="Pfam" id="PF05833">
    <property type="entry name" value="NFACT_N"/>
    <property type="match status" value="1"/>
</dbReference>
<evidence type="ECO:0000256" key="4">
    <source>
        <dbReference type="ARBA" id="ARBA00022917"/>
    </source>
</evidence>
<keyword evidence="5" id="KW-0175">Coiled coil</keyword>
<keyword evidence="8" id="KW-1185">Reference proteome</keyword>
<accession>A0A6G8AW41</accession>
<feature type="domain" description="NFACT RNA-binding" evidence="6">
    <location>
        <begin position="448"/>
        <end position="537"/>
    </location>
</feature>
<dbReference type="KEGG" id="vhy:G7082_12165"/>
<proteinExistence type="inferred from homology"/>
<evidence type="ECO:0000313" key="8">
    <source>
        <dbReference type="Proteomes" id="UP000501747"/>
    </source>
</evidence>
<dbReference type="Gene3D" id="2.30.310.10">
    <property type="entry name" value="ibrinogen binding protein from staphylococcus aureus domain"/>
    <property type="match status" value="1"/>
</dbReference>
<evidence type="ECO:0000256" key="3">
    <source>
        <dbReference type="ARBA" id="ARBA00022884"/>
    </source>
</evidence>
<evidence type="ECO:0000256" key="5">
    <source>
        <dbReference type="HAMAP-Rule" id="MF_00844"/>
    </source>
</evidence>
<dbReference type="GO" id="GO:0000049">
    <property type="term" value="F:tRNA binding"/>
    <property type="evidence" value="ECO:0007669"/>
    <property type="project" value="UniProtKB-UniRule"/>
</dbReference>
<comment type="function">
    <text evidence="5">Key component of the ribosome quality control system (RQC), a ribosome-associated complex that mediates the extraction of incompletely synthesized nascent chains from stalled ribosomes and their subsequent degradation. RqcH recruits Ala-charged tRNA, and with RqcP directs the elongation of stalled nascent chains on 50S ribosomal subunits, leading to non-templated C-terminal alanine extensions (Ala tail). The Ala tail promotes nascent chain degradation. May add between 1 and at least 8 Ala residues. Binds to stalled 50S ribosomal subunits.</text>
</comment>
<keyword evidence="3 5" id="KW-0694">RNA-binding</keyword>
<evidence type="ECO:0000259" key="6">
    <source>
        <dbReference type="Pfam" id="PF05670"/>
    </source>
</evidence>
<name>A0A6G8AW41_9ENTE</name>
<evidence type="ECO:0000256" key="1">
    <source>
        <dbReference type="ARBA" id="ARBA00022555"/>
    </source>
</evidence>
<dbReference type="InterPro" id="IPR008532">
    <property type="entry name" value="NFACT_RNA-bd"/>
</dbReference>
<dbReference type="GO" id="GO:0019843">
    <property type="term" value="F:rRNA binding"/>
    <property type="evidence" value="ECO:0007669"/>
    <property type="project" value="UniProtKB-UniRule"/>
</dbReference>
<dbReference type="GO" id="GO:1990112">
    <property type="term" value="C:RQC complex"/>
    <property type="evidence" value="ECO:0007669"/>
    <property type="project" value="TreeGrafter"/>
</dbReference>
<gene>
    <name evidence="5" type="primary">rqcH</name>
    <name evidence="7" type="ORF">G7082_12165</name>
</gene>
<keyword evidence="1 5" id="KW-0820">tRNA-binding</keyword>
<evidence type="ECO:0000313" key="7">
    <source>
        <dbReference type="EMBL" id="QIL49189.1"/>
    </source>
</evidence>
<dbReference type="InterPro" id="IPR043682">
    <property type="entry name" value="RqcH_bacterial"/>
</dbReference>
<reference evidence="7 8" key="1">
    <citation type="submission" date="2020-03" db="EMBL/GenBank/DDBJ databases">
        <title>Vagococcus sp. nov., isolated from beetles.</title>
        <authorList>
            <person name="Hyun D.-W."/>
            <person name="Bae J.-W."/>
        </authorList>
    </citation>
    <scope>NUCLEOTIDE SEQUENCE [LARGE SCALE GENOMIC DNA]</scope>
    <source>
        <strain evidence="7 8">HDW17B</strain>
    </source>
</reference>
<dbReference type="PANTHER" id="PTHR15239">
    <property type="entry name" value="NUCLEAR EXPORT MEDIATOR FACTOR NEMF"/>
    <property type="match status" value="1"/>
</dbReference>